<name>A0AAJ7L7J9_9ACAR</name>
<dbReference type="Proteomes" id="UP000694867">
    <property type="component" value="Unplaced"/>
</dbReference>
<dbReference type="GO" id="GO:0003690">
    <property type="term" value="F:double-stranded DNA binding"/>
    <property type="evidence" value="ECO:0007669"/>
    <property type="project" value="InterPro"/>
</dbReference>
<evidence type="ECO:0000259" key="1">
    <source>
        <dbReference type="Pfam" id="PF04937"/>
    </source>
</evidence>
<accession>A0AAJ7L7J9</accession>
<feature type="domain" description="DUF659" evidence="1">
    <location>
        <begin position="124"/>
        <end position="279"/>
    </location>
</feature>
<dbReference type="PANTHER" id="PTHR32344">
    <property type="entry name" value="U1-TYPE DOMAIN-CONTAINING PROTEIN"/>
    <property type="match status" value="1"/>
</dbReference>
<evidence type="ECO:0000313" key="3">
    <source>
        <dbReference type="RefSeq" id="XP_018496507.1"/>
    </source>
</evidence>
<dbReference type="InterPro" id="IPR007021">
    <property type="entry name" value="DUF659"/>
</dbReference>
<evidence type="ECO:0000313" key="2">
    <source>
        <dbReference type="Proteomes" id="UP000694867"/>
    </source>
</evidence>
<dbReference type="GO" id="GO:0006357">
    <property type="term" value="P:regulation of transcription by RNA polymerase II"/>
    <property type="evidence" value="ECO:0007669"/>
    <property type="project" value="InterPro"/>
</dbReference>
<proteinExistence type="predicted"/>
<dbReference type="GO" id="GO:0005634">
    <property type="term" value="C:nucleus"/>
    <property type="evidence" value="ECO:0007669"/>
    <property type="project" value="InterPro"/>
</dbReference>
<dbReference type="RefSeq" id="XP_018496507.1">
    <property type="nucleotide sequence ID" value="XM_018640991.1"/>
</dbReference>
<keyword evidence="2" id="KW-1185">Reference proteome</keyword>
<dbReference type="SUPFAM" id="SSF53098">
    <property type="entry name" value="Ribonuclease H-like"/>
    <property type="match status" value="1"/>
</dbReference>
<dbReference type="InterPro" id="IPR012337">
    <property type="entry name" value="RNaseH-like_sf"/>
</dbReference>
<dbReference type="PANTHER" id="PTHR32344:SF1">
    <property type="entry name" value="U1-TYPE DOMAIN-CONTAINING PROTEIN"/>
    <property type="match status" value="1"/>
</dbReference>
<dbReference type="GeneID" id="108864783"/>
<sequence length="313" mass="35550">MPKHAKSKLSKLESYVSLFGADCLTTDGAVPFCKVYDKAVNSDKKYYVLQHMKTSLHQERQKRRTGSTPQQGSLLTKYTVAPEKSNEFSMDLCRMMLQSNIALYKTQCSSFRKFLQKWTKQPVPHHSTLRKYYLKPTYDEVIRRIQDSIGDSKIWVSVDETTDAKGQFVVHTVVGSLDGSKASIPYVLNSEVVESTNHATIAQAFCDALNILWPDGLKHDRVLLFVSDAASYMKKAAEGLKILVPKMVFITCIAHGIHRVCEEIRKAFPDVDSFMGNVKKKFRKAPSRIQAFRELAPGLSLRRTARVQRIRLL</sequence>
<dbReference type="AlphaFoldDB" id="A0AAJ7L7J9"/>
<dbReference type="Pfam" id="PF04937">
    <property type="entry name" value="DUF659"/>
    <property type="match status" value="1"/>
</dbReference>
<reference evidence="3" key="1">
    <citation type="submission" date="2025-08" db="UniProtKB">
        <authorList>
            <consortium name="RefSeq"/>
        </authorList>
    </citation>
    <scope>IDENTIFICATION</scope>
</reference>
<organism evidence="2 3">
    <name type="scientific">Galendromus occidentalis</name>
    <name type="common">western predatory mite</name>
    <dbReference type="NCBI Taxonomy" id="34638"/>
    <lineage>
        <taxon>Eukaryota</taxon>
        <taxon>Metazoa</taxon>
        <taxon>Ecdysozoa</taxon>
        <taxon>Arthropoda</taxon>
        <taxon>Chelicerata</taxon>
        <taxon>Arachnida</taxon>
        <taxon>Acari</taxon>
        <taxon>Parasitiformes</taxon>
        <taxon>Mesostigmata</taxon>
        <taxon>Gamasina</taxon>
        <taxon>Phytoseioidea</taxon>
        <taxon>Phytoseiidae</taxon>
        <taxon>Typhlodrominae</taxon>
        <taxon>Galendromus</taxon>
    </lineage>
</organism>
<dbReference type="KEGG" id="goe:108864783"/>
<protein>
    <submittedName>
        <fullName evidence="3">Uncharacterized protein LOC108864783</fullName>
    </submittedName>
</protein>
<gene>
    <name evidence="3" type="primary">LOC108864783</name>
</gene>
<dbReference type="InterPro" id="IPR033375">
    <property type="entry name" value="Cggbp1"/>
</dbReference>